<dbReference type="Proteomes" id="UP001284601">
    <property type="component" value="Unassembled WGS sequence"/>
</dbReference>
<evidence type="ECO:0000313" key="2">
    <source>
        <dbReference type="Proteomes" id="UP001284601"/>
    </source>
</evidence>
<comment type="caution">
    <text evidence="1">The sequence shown here is derived from an EMBL/GenBank/DDBJ whole genome shotgun (WGS) entry which is preliminary data.</text>
</comment>
<dbReference type="RefSeq" id="WP_318598025.1">
    <property type="nucleotide sequence ID" value="NZ_JAWSTH010000038.1"/>
</dbReference>
<dbReference type="Pfam" id="PF04655">
    <property type="entry name" value="APH_6_hur"/>
    <property type="match status" value="1"/>
</dbReference>
<gene>
    <name evidence="1" type="ORF">R7226_15175</name>
</gene>
<keyword evidence="2" id="KW-1185">Reference proteome</keyword>
<name>A0ABU4HQW9_9ACTN</name>
<dbReference type="Gene3D" id="3.90.1200.10">
    <property type="match status" value="1"/>
</dbReference>
<protein>
    <submittedName>
        <fullName evidence="1">Aminoglycoside phosphotransferase family protein</fullName>
    </submittedName>
</protein>
<evidence type="ECO:0000313" key="1">
    <source>
        <dbReference type="EMBL" id="MDW5595690.1"/>
    </source>
</evidence>
<dbReference type="SUPFAM" id="SSF56112">
    <property type="entry name" value="Protein kinase-like (PK-like)"/>
    <property type="match status" value="1"/>
</dbReference>
<dbReference type="EMBL" id="JAWSTH010000038">
    <property type="protein sequence ID" value="MDW5595690.1"/>
    <property type="molecule type" value="Genomic_DNA"/>
</dbReference>
<organism evidence="1 2">
    <name type="scientific">Conexibacter stalactiti</name>
    <dbReference type="NCBI Taxonomy" id="1940611"/>
    <lineage>
        <taxon>Bacteria</taxon>
        <taxon>Bacillati</taxon>
        <taxon>Actinomycetota</taxon>
        <taxon>Thermoleophilia</taxon>
        <taxon>Solirubrobacterales</taxon>
        <taxon>Conexibacteraceae</taxon>
        <taxon>Conexibacter</taxon>
    </lineage>
</organism>
<dbReference type="InterPro" id="IPR011009">
    <property type="entry name" value="Kinase-like_dom_sf"/>
</dbReference>
<dbReference type="InterPro" id="IPR006748">
    <property type="entry name" value="NH2Glyco/OHUrea_AB-resist_kin"/>
</dbReference>
<reference evidence="2" key="1">
    <citation type="submission" date="2023-07" db="EMBL/GenBank/DDBJ databases">
        <title>Conexibacter stalactiti sp. nov., isolated from stalactites in a lava cave and emended description of the genus Conexibacter.</title>
        <authorList>
            <person name="Lee S.D."/>
        </authorList>
    </citation>
    <scope>NUCLEOTIDE SEQUENCE [LARGE SCALE GENOMIC DNA]</scope>
    <source>
        <strain evidence="2">KCTC 39840</strain>
    </source>
</reference>
<proteinExistence type="predicted"/>
<sequence>MQRAVPAGMLERGHALARQLSDDRAVPPALVHGDLHPGNVLDGGSRRGLVAIDPRPCAGDPLFDAVDLTLWDVDSVTAAHARVAAVASEAGADRERLAAWCAALAGMAAASLATRASGTAAPAQIAALLALAA</sequence>
<accession>A0ABU4HQW9</accession>